<dbReference type="PANTHER" id="PTHR37937:SF1">
    <property type="entry name" value="CONJUGATIVE TRANSFER: DNA TRANSPORT"/>
    <property type="match status" value="1"/>
</dbReference>
<dbReference type="Gene3D" id="3.40.50.300">
    <property type="entry name" value="P-loop containing nucleotide triphosphate hydrolases"/>
    <property type="match status" value="1"/>
</dbReference>
<dbReference type="CDD" id="cd01127">
    <property type="entry name" value="TrwB_TraG_TraD_VirD4"/>
    <property type="match status" value="1"/>
</dbReference>
<evidence type="ECO:0000256" key="1">
    <source>
        <dbReference type="ARBA" id="ARBA00004651"/>
    </source>
</evidence>
<comment type="subcellular location">
    <subcellularLocation>
        <location evidence="1">Cell membrane</location>
        <topology evidence="1">Multi-pass membrane protein</topology>
    </subcellularLocation>
</comment>
<evidence type="ECO:0000256" key="6">
    <source>
        <dbReference type="ARBA" id="ARBA00023136"/>
    </source>
</evidence>
<keyword evidence="3" id="KW-1003">Cell membrane</keyword>
<reference evidence="10 11" key="1">
    <citation type="submission" date="2018-08" db="EMBL/GenBank/DDBJ databases">
        <title>A genome reference for cultivated species of the human gut microbiota.</title>
        <authorList>
            <person name="Zou Y."/>
            <person name="Xue W."/>
            <person name="Luo G."/>
        </authorList>
    </citation>
    <scope>NUCLEOTIDE SEQUENCE [LARGE SCALE GENOMIC DNA]</scope>
    <source>
        <strain evidence="9 10">AF19-16AC</strain>
        <strain evidence="8 11">AF27-4BH</strain>
    </source>
</reference>
<dbReference type="Proteomes" id="UP000286137">
    <property type="component" value="Unassembled WGS sequence"/>
</dbReference>
<keyword evidence="5 7" id="KW-1133">Transmembrane helix</keyword>
<evidence type="ECO:0008006" key="12">
    <source>
        <dbReference type="Google" id="ProtNLM"/>
    </source>
</evidence>
<proteinExistence type="inferred from homology"/>
<organism evidence="8 11">
    <name type="scientific">Mediterraneibacter gnavus</name>
    <name type="common">Ruminococcus gnavus</name>
    <dbReference type="NCBI Taxonomy" id="33038"/>
    <lineage>
        <taxon>Bacteria</taxon>
        <taxon>Bacillati</taxon>
        <taxon>Bacillota</taxon>
        <taxon>Clostridia</taxon>
        <taxon>Lachnospirales</taxon>
        <taxon>Lachnospiraceae</taxon>
        <taxon>Mediterraneibacter</taxon>
    </lineage>
</organism>
<evidence type="ECO:0000256" key="7">
    <source>
        <dbReference type="SAM" id="Phobius"/>
    </source>
</evidence>
<dbReference type="GO" id="GO:0005886">
    <property type="term" value="C:plasma membrane"/>
    <property type="evidence" value="ECO:0007669"/>
    <property type="project" value="UniProtKB-SubCell"/>
</dbReference>
<dbReference type="Proteomes" id="UP000283834">
    <property type="component" value="Unassembled WGS sequence"/>
</dbReference>
<evidence type="ECO:0000256" key="5">
    <source>
        <dbReference type="ARBA" id="ARBA00022989"/>
    </source>
</evidence>
<dbReference type="EMBL" id="QRTJ01000024">
    <property type="protein sequence ID" value="RGQ65625.1"/>
    <property type="molecule type" value="Genomic_DNA"/>
</dbReference>
<evidence type="ECO:0000256" key="2">
    <source>
        <dbReference type="ARBA" id="ARBA00008806"/>
    </source>
</evidence>
<comment type="caution">
    <text evidence="8">The sequence shown here is derived from an EMBL/GenBank/DDBJ whole genome shotgun (WGS) entry which is preliminary data.</text>
</comment>
<name>A0A412BY01_MEDGN</name>
<protein>
    <recommendedName>
        <fullName evidence="12">Type IV secretory system conjugative DNA transfer family protein</fullName>
    </recommendedName>
</protein>
<sequence>MVEKRKLPWGMLAALLVGLLVISYFLSGLTTLDGVTLANWQDKLLYVILHPLQNWWNDLTFTFLGIALIVWIGIVTYLMDYYRNRQIGVEYGSEQWADIKQIQRILTNKDETKNTLLSQNVAVDNGKLSNMNMLVIGNSGSYKSTSLVIPNALLASMTNVLLDIKGDLLRKTGRYLENQGVAIKVFNLINPEESDRWNPFVYIRDEVGLVKLITNLQEAVKPPDAMKGDPFWDQAVSLYLMSLFSYEWLRQEREKKEHPEQYQAATLPRVLALANLEMQPGSEENSTRLQEKMDDLARKYGADYPPVRDYRKLKGNMEAQETVSCVILMVNAMLRLCEIPAIKRILESDDMDIKSLGTGADGIPGKKTALFLVMPDNDPSFNFLISMFYTTMFDVLIHAADHEYGGALPIHVRLWADEFYAGPKPTRTEVLMGTIRGRNMSIVPILQSIAQAKALFPQDKWEIFIENCAVLVYMGSGPAAKTTHKFISELIGEMTIDVRNDGRTYGAHGNANIQNQKLGRSLMTPAAVKRMRRKDCILFIEGQYPVFDQKAIPFQTPRWKEMEKLAGEDGYHHSVKVIFDEEKRTYFTIETKKQIQFLSKEQSEAYKEMAKKDDTIYYREIDKEAFLYLNFRKYPKPTEEEITKAFQVERQVRKERVDLLKQQELPEDVKLYQEMEGQGSAEKGKESNKQEKDLSGSILDCMERYHTILSREQKEIIIESLEKGLTEEQVKHLMFYPAEKMYQYQRAFLLQNSSR</sequence>
<feature type="transmembrane region" description="Helical" evidence="7">
    <location>
        <begin position="59"/>
        <end position="79"/>
    </location>
</feature>
<dbReference type="InterPro" id="IPR051539">
    <property type="entry name" value="T4SS-coupling_protein"/>
</dbReference>
<dbReference type="RefSeq" id="WP_118013962.1">
    <property type="nucleotide sequence ID" value="NZ_JADNIZ010000002.1"/>
</dbReference>
<keyword evidence="4 7" id="KW-0812">Transmembrane</keyword>
<feature type="transmembrane region" description="Helical" evidence="7">
    <location>
        <begin position="7"/>
        <end position="26"/>
    </location>
</feature>
<dbReference type="SUPFAM" id="SSF52540">
    <property type="entry name" value="P-loop containing nucleoside triphosphate hydrolases"/>
    <property type="match status" value="1"/>
</dbReference>
<evidence type="ECO:0000313" key="9">
    <source>
        <dbReference type="EMBL" id="RGT36523.1"/>
    </source>
</evidence>
<gene>
    <name evidence="9" type="ORF">DWX36_13915</name>
    <name evidence="8" type="ORF">DWY88_11665</name>
</gene>
<evidence type="ECO:0000313" key="11">
    <source>
        <dbReference type="Proteomes" id="UP000286137"/>
    </source>
</evidence>
<dbReference type="NCBIfam" id="NF045973">
    <property type="entry name" value="conju_CD1115"/>
    <property type="match status" value="1"/>
</dbReference>
<evidence type="ECO:0000313" key="8">
    <source>
        <dbReference type="EMBL" id="RGQ65625.1"/>
    </source>
</evidence>
<dbReference type="PANTHER" id="PTHR37937">
    <property type="entry name" value="CONJUGATIVE TRANSFER: DNA TRANSPORT"/>
    <property type="match status" value="1"/>
</dbReference>
<evidence type="ECO:0000256" key="4">
    <source>
        <dbReference type="ARBA" id="ARBA00022692"/>
    </source>
</evidence>
<dbReference type="Pfam" id="PF02534">
    <property type="entry name" value="T4SS-DNA_transf"/>
    <property type="match status" value="1"/>
</dbReference>
<evidence type="ECO:0000313" key="10">
    <source>
        <dbReference type="Proteomes" id="UP000283834"/>
    </source>
</evidence>
<dbReference type="EMBL" id="QRWQ01000017">
    <property type="protein sequence ID" value="RGT36523.1"/>
    <property type="molecule type" value="Genomic_DNA"/>
</dbReference>
<comment type="similarity">
    <text evidence="2">Belongs to the VirD4/TraG family.</text>
</comment>
<dbReference type="InterPro" id="IPR003688">
    <property type="entry name" value="TraG/VirD4"/>
</dbReference>
<dbReference type="AlphaFoldDB" id="A0A412BY01"/>
<keyword evidence="6 7" id="KW-0472">Membrane</keyword>
<accession>A0A412BY01</accession>
<evidence type="ECO:0000256" key="3">
    <source>
        <dbReference type="ARBA" id="ARBA00022475"/>
    </source>
</evidence>
<dbReference type="InterPro" id="IPR027417">
    <property type="entry name" value="P-loop_NTPase"/>
</dbReference>